<evidence type="ECO:0000313" key="2">
    <source>
        <dbReference type="Proteomes" id="UP000051717"/>
    </source>
</evidence>
<protein>
    <submittedName>
        <fullName evidence="1">Uncharacterized protein</fullName>
    </submittedName>
</protein>
<reference evidence="1 2" key="1">
    <citation type="journal article" date="2015" name="Microbiome">
        <title>Genomic resolution of linkages in carbon, nitrogen, and sulfur cycling among widespread estuary sediment bacteria.</title>
        <authorList>
            <person name="Baker B.J."/>
            <person name="Lazar C.S."/>
            <person name="Teske A.P."/>
            <person name="Dick G.J."/>
        </authorList>
    </citation>
    <scope>NUCLEOTIDE SEQUENCE [LARGE SCALE GENOMIC DNA]</scope>
    <source>
        <strain evidence="1">SM23_40</strain>
    </source>
</reference>
<name>A0A0S8G8Y5_UNCT6</name>
<gene>
    <name evidence="1" type="ORF">AMJ82_08900</name>
</gene>
<accession>A0A0S8G8Y5</accession>
<organism evidence="1 2">
    <name type="scientific">candidate division TA06 bacterium SM23_40</name>
    <dbReference type="NCBI Taxonomy" id="1703774"/>
    <lineage>
        <taxon>Bacteria</taxon>
        <taxon>Bacteria division TA06</taxon>
    </lineage>
</organism>
<comment type="caution">
    <text evidence="1">The sequence shown here is derived from an EMBL/GenBank/DDBJ whole genome shotgun (WGS) entry which is preliminary data.</text>
</comment>
<sequence length="83" mass="9253">MAITVVCDGGCGAQTDKLDNFEQFGAIKKVWYCSNCAEKMKKLYRTRDSLHSDHAGLLTDALLFEIDNFKKELPNATLPDAPE</sequence>
<dbReference type="Proteomes" id="UP000051717">
    <property type="component" value="Unassembled WGS sequence"/>
</dbReference>
<evidence type="ECO:0000313" key="1">
    <source>
        <dbReference type="EMBL" id="KPK68170.1"/>
    </source>
</evidence>
<proteinExistence type="predicted"/>
<dbReference type="AlphaFoldDB" id="A0A0S8G8Y5"/>
<dbReference type="EMBL" id="LJUI01000087">
    <property type="protein sequence ID" value="KPK68170.1"/>
    <property type="molecule type" value="Genomic_DNA"/>
</dbReference>